<keyword evidence="12" id="KW-0472">Membrane</keyword>
<dbReference type="EMBL" id="PJQY01002013">
    <property type="protein sequence ID" value="PQP97105.1"/>
    <property type="molecule type" value="Genomic_DNA"/>
</dbReference>
<keyword evidence="4 13" id="KW-0732">Signal</keyword>
<feature type="signal peptide" evidence="13">
    <location>
        <begin position="1"/>
        <end position="22"/>
    </location>
</feature>
<evidence type="ECO:0000313" key="16">
    <source>
        <dbReference type="Proteomes" id="UP000250321"/>
    </source>
</evidence>
<dbReference type="Proteomes" id="UP000250321">
    <property type="component" value="Unassembled WGS sequence"/>
</dbReference>
<feature type="transmembrane region" description="Helical" evidence="12">
    <location>
        <begin position="461"/>
        <end position="483"/>
    </location>
</feature>
<protein>
    <recommendedName>
        <fullName evidence="3">glucan endo-1,3-beta-D-glucosidase</fullName>
        <ecNumber evidence="3">3.2.1.39</ecNumber>
    </recommendedName>
    <alternativeName>
        <fullName evidence="8">(1-&gt;3)-beta-glucan endohydrolase</fullName>
    </alternativeName>
    <alternativeName>
        <fullName evidence="9">Beta-1,3-endoglucanase</fullName>
    </alternativeName>
</protein>
<evidence type="ECO:0000313" key="15">
    <source>
        <dbReference type="EMBL" id="PQP97105.1"/>
    </source>
</evidence>
<accession>A0A314Z5X5</accession>
<keyword evidence="16" id="KW-1185">Reference proteome</keyword>
<dbReference type="InterPro" id="IPR017853">
    <property type="entry name" value="GH"/>
</dbReference>
<dbReference type="PROSITE" id="PS00587">
    <property type="entry name" value="GLYCOSYL_HYDROL_F17"/>
    <property type="match status" value="2"/>
</dbReference>
<keyword evidence="12" id="KW-0812">Transmembrane</keyword>
<keyword evidence="6" id="KW-1015">Disulfide bond</keyword>
<dbReference type="STRING" id="2094558.A0A314Z5X5"/>
<evidence type="ECO:0000256" key="12">
    <source>
        <dbReference type="SAM" id="Phobius"/>
    </source>
</evidence>
<evidence type="ECO:0000256" key="8">
    <source>
        <dbReference type="ARBA" id="ARBA00033335"/>
    </source>
</evidence>
<name>A0A314Z5X5_PRUYE</name>
<evidence type="ECO:0000256" key="2">
    <source>
        <dbReference type="ARBA" id="ARBA00008773"/>
    </source>
</evidence>
<keyword evidence="7 11" id="KW-0326">Glycosidase</keyword>
<evidence type="ECO:0000256" key="10">
    <source>
        <dbReference type="RuleBase" id="RU004335"/>
    </source>
</evidence>
<dbReference type="Gene3D" id="1.20.58.1040">
    <property type="match status" value="2"/>
</dbReference>
<dbReference type="GO" id="GO:0042973">
    <property type="term" value="F:glucan endo-1,3-beta-D-glucosidase activity"/>
    <property type="evidence" value="ECO:0007669"/>
    <property type="project" value="UniProtKB-EC"/>
</dbReference>
<evidence type="ECO:0000256" key="13">
    <source>
        <dbReference type="SAM" id="SignalP"/>
    </source>
</evidence>
<organism evidence="15 16">
    <name type="scientific">Prunus yedoensis var. nudiflora</name>
    <dbReference type="NCBI Taxonomy" id="2094558"/>
    <lineage>
        <taxon>Eukaryota</taxon>
        <taxon>Viridiplantae</taxon>
        <taxon>Streptophyta</taxon>
        <taxon>Embryophyta</taxon>
        <taxon>Tracheophyta</taxon>
        <taxon>Spermatophyta</taxon>
        <taxon>Magnoliopsida</taxon>
        <taxon>eudicotyledons</taxon>
        <taxon>Gunneridae</taxon>
        <taxon>Pentapetalae</taxon>
        <taxon>rosids</taxon>
        <taxon>fabids</taxon>
        <taxon>Rosales</taxon>
        <taxon>Rosaceae</taxon>
        <taxon>Amygdaloideae</taxon>
        <taxon>Amygdaleae</taxon>
        <taxon>Prunus</taxon>
    </lineage>
</organism>
<dbReference type="EC" id="3.2.1.39" evidence="3"/>
<gene>
    <name evidence="15" type="ORF">Pyn_26777</name>
</gene>
<feature type="transmembrane region" description="Helical" evidence="12">
    <location>
        <begin position="495"/>
        <end position="515"/>
    </location>
</feature>
<dbReference type="SMART" id="SM00768">
    <property type="entry name" value="X8"/>
    <property type="match status" value="2"/>
</dbReference>
<dbReference type="Pfam" id="PF07983">
    <property type="entry name" value="X8"/>
    <property type="match status" value="2"/>
</dbReference>
<evidence type="ECO:0000256" key="5">
    <source>
        <dbReference type="ARBA" id="ARBA00022801"/>
    </source>
</evidence>
<feature type="domain" description="X8" evidence="14">
    <location>
        <begin position="366"/>
        <end position="448"/>
    </location>
</feature>
<reference evidence="15 16" key="1">
    <citation type="submission" date="2018-02" db="EMBL/GenBank/DDBJ databases">
        <title>Draft genome of wild Prunus yedoensis var. nudiflora.</title>
        <authorList>
            <person name="Baek S."/>
            <person name="Kim J.-H."/>
            <person name="Choi K."/>
            <person name="Kim G.-B."/>
            <person name="Cho A."/>
            <person name="Jang H."/>
            <person name="Shin C.-H."/>
            <person name="Yu H.-J."/>
            <person name="Mun J.-H."/>
        </authorList>
    </citation>
    <scope>NUCLEOTIDE SEQUENCE [LARGE SCALE GENOMIC DNA]</scope>
    <source>
        <strain evidence="16">cv. Jeju island</strain>
        <tissue evidence="15">Leaf</tissue>
    </source>
</reference>
<dbReference type="SUPFAM" id="SSF51445">
    <property type="entry name" value="(Trans)glycosidases"/>
    <property type="match status" value="2"/>
</dbReference>
<evidence type="ECO:0000256" key="6">
    <source>
        <dbReference type="ARBA" id="ARBA00023157"/>
    </source>
</evidence>
<feature type="chain" id="PRO_5016317828" description="glucan endo-1,3-beta-D-glucosidase" evidence="13">
    <location>
        <begin position="23"/>
        <end position="972"/>
    </location>
</feature>
<dbReference type="OrthoDB" id="408788at2759"/>
<comment type="similarity">
    <text evidence="2 10">Belongs to the glycosyl hydrolase 17 family.</text>
</comment>
<evidence type="ECO:0000256" key="1">
    <source>
        <dbReference type="ARBA" id="ARBA00000382"/>
    </source>
</evidence>
<proteinExistence type="inferred from homology"/>
<dbReference type="InterPro" id="IPR044965">
    <property type="entry name" value="Glyco_hydro_17_plant"/>
</dbReference>
<dbReference type="GO" id="GO:0005975">
    <property type="term" value="P:carbohydrate metabolic process"/>
    <property type="evidence" value="ECO:0007669"/>
    <property type="project" value="InterPro"/>
</dbReference>
<keyword evidence="12" id="KW-1133">Transmembrane helix</keyword>
<dbReference type="InterPro" id="IPR000490">
    <property type="entry name" value="Glyco_hydro_17"/>
</dbReference>
<dbReference type="Pfam" id="PF00332">
    <property type="entry name" value="Glyco_hydro_17"/>
    <property type="match status" value="2"/>
</dbReference>
<dbReference type="InterPro" id="IPR012946">
    <property type="entry name" value="X8"/>
</dbReference>
<dbReference type="PANTHER" id="PTHR32227">
    <property type="entry name" value="GLUCAN ENDO-1,3-BETA-GLUCOSIDASE BG1-RELATED-RELATED"/>
    <property type="match status" value="1"/>
</dbReference>
<feature type="domain" description="X8" evidence="14">
    <location>
        <begin position="855"/>
        <end position="937"/>
    </location>
</feature>
<dbReference type="Gene3D" id="3.20.20.80">
    <property type="entry name" value="Glycosidases"/>
    <property type="match status" value="2"/>
</dbReference>
<comment type="catalytic activity">
    <reaction evidence="1">
        <text>Hydrolysis of (1-&gt;3)-beta-D-glucosidic linkages in (1-&gt;3)-beta-D-glucans.</text>
        <dbReference type="EC" id="3.2.1.39"/>
    </reaction>
</comment>
<comment type="caution">
    <text evidence="15">The sequence shown here is derived from an EMBL/GenBank/DDBJ whole genome shotgun (WGS) entry which is preliminary data.</text>
</comment>
<sequence>MARAVFLVCLLSTVMLVPTSLAQGLGVNWGSMGSHSLPPKNVVQMLKDNGIKKVKLFDAEPDTMEALAGSGIQVMVGIPNEKLEKLADSYKEAQEWVKQNVTKYLHDGGVIIRYVAVGNEPYLTSYNGTYVKTTYPALKNIQKALNEAGSGGKVKATVPFNADVYESSSNKPSDGRFRNDIKNNIVEILRLLNDNKTPFVVNIYPFLSLYQSSDFPEEFAFFEGGSEPVKDNNIEYKNVFDANCDTLISALKKVGFGNLDIIIGEVGWPTDGDKNANGQLAKKFYDGLLKKLATEDGTPLRKKKLEVYLFGLFDENQKSIAPGDFERHWGIFRYDGQPKFPMDLSGKGQGNNMLKGVQGVQYLDQQWCVLKSDVRNLSNTHAEVSYACSMSDCTSLGVGRSCYLDQHGNVSYAFNAFFQNKDQDVRACDFNGMATIVKQNASRGDCLFPTQILNAGVRPELSIFAGLFLILMSFFTLMCLLSNSSPYPSIHRDMFLAWVLFIMLAVSTDLVRGLGVNWGQMSSHPLPPTNVVKMLKVNGIKKVKLFDADPTTMKALAGTGLDVMVGIPNEKLDKLSHDYELAQKWVKENVTEYLHEGGVSISYVAVGNEPFLSSYNGSYVKTLFPSVKNIQRALDEAGVGQKIKCTVPFNADVYESPSNKPSDGRFRKDIMKQMMELLHFLRAKKAPFVVNIYPFLSLYQNSGFPQEFAFFDNGSPIRDKGAEYSNVFDANYDTLLWALKKVGVANLDIVIGEVGWPTDGNGYCNNRLAKKFYDGLLKKLASEEGTPLRKGYYLEVYLFGLFDEDQKSIAPGDFERHWGIFRYDGKPKFPMDLAGQKSGHQMLKGVEGVKYLERQWCVLNSDVRNLSTALVELNYACSMADCTSLGKQRSCDLELHDRISYAFNEYYQNKDQDIRSCNFNGMGTKVTQDPSTGDCIFRVQVALSAGERRHGLSYALSVFAPLFFIMSFFTLL</sequence>
<keyword evidence="5 11" id="KW-0378">Hydrolase</keyword>
<dbReference type="AlphaFoldDB" id="A0A314Z5X5"/>
<evidence type="ECO:0000256" key="7">
    <source>
        <dbReference type="ARBA" id="ARBA00023295"/>
    </source>
</evidence>
<dbReference type="FunFam" id="3.20.20.80:FF:000008">
    <property type="entry name" value="Glucan endo-1,3-beta-glucosidase 5"/>
    <property type="match status" value="2"/>
</dbReference>
<evidence type="ECO:0000259" key="14">
    <source>
        <dbReference type="SMART" id="SM00768"/>
    </source>
</evidence>
<evidence type="ECO:0000256" key="3">
    <source>
        <dbReference type="ARBA" id="ARBA00012780"/>
    </source>
</evidence>
<feature type="transmembrane region" description="Helical" evidence="12">
    <location>
        <begin position="952"/>
        <end position="971"/>
    </location>
</feature>
<evidence type="ECO:0000256" key="11">
    <source>
        <dbReference type="RuleBase" id="RU004336"/>
    </source>
</evidence>
<evidence type="ECO:0000256" key="9">
    <source>
        <dbReference type="ARBA" id="ARBA00033417"/>
    </source>
</evidence>
<evidence type="ECO:0000256" key="4">
    <source>
        <dbReference type="ARBA" id="ARBA00022729"/>
    </source>
</evidence>